<organism evidence="3 4">
    <name type="scientific">Amorphus orientalis</name>
    <dbReference type="NCBI Taxonomy" id="649198"/>
    <lineage>
        <taxon>Bacteria</taxon>
        <taxon>Pseudomonadati</taxon>
        <taxon>Pseudomonadota</taxon>
        <taxon>Alphaproteobacteria</taxon>
        <taxon>Hyphomicrobiales</taxon>
        <taxon>Amorphaceae</taxon>
        <taxon>Amorphus</taxon>
    </lineage>
</organism>
<dbReference type="GO" id="GO:0004497">
    <property type="term" value="F:monooxygenase activity"/>
    <property type="evidence" value="ECO:0007669"/>
    <property type="project" value="UniProtKB-KW"/>
</dbReference>
<dbReference type="EMBL" id="JAUSUL010000002">
    <property type="protein sequence ID" value="MDQ0316221.1"/>
    <property type="molecule type" value="Genomic_DNA"/>
</dbReference>
<name>A0AAE3VR61_9HYPH</name>
<evidence type="ECO:0000259" key="2">
    <source>
        <dbReference type="Pfam" id="PF03992"/>
    </source>
</evidence>
<keyword evidence="1" id="KW-0732">Signal</keyword>
<protein>
    <submittedName>
        <fullName evidence="3">Heme-degrading monooxygenase HmoA</fullName>
    </submittedName>
</protein>
<proteinExistence type="predicted"/>
<dbReference type="Pfam" id="PF03992">
    <property type="entry name" value="ABM"/>
    <property type="match status" value="1"/>
</dbReference>
<reference evidence="3" key="1">
    <citation type="submission" date="2023-07" db="EMBL/GenBank/DDBJ databases">
        <title>Genomic Encyclopedia of Type Strains, Phase IV (KMG-IV): sequencing the most valuable type-strain genomes for metagenomic binning, comparative biology and taxonomic classification.</title>
        <authorList>
            <person name="Goeker M."/>
        </authorList>
    </citation>
    <scope>NUCLEOTIDE SEQUENCE</scope>
    <source>
        <strain evidence="3">DSM 21202</strain>
    </source>
</reference>
<dbReference type="InterPro" id="IPR007138">
    <property type="entry name" value="ABM_dom"/>
</dbReference>
<comment type="caution">
    <text evidence="3">The sequence shown here is derived from an EMBL/GenBank/DDBJ whole genome shotgun (WGS) entry which is preliminary data.</text>
</comment>
<feature type="signal peptide" evidence="1">
    <location>
        <begin position="1"/>
        <end position="24"/>
    </location>
</feature>
<dbReference type="SUPFAM" id="SSF54909">
    <property type="entry name" value="Dimeric alpha+beta barrel"/>
    <property type="match status" value="1"/>
</dbReference>
<feature type="chain" id="PRO_5042196868" evidence="1">
    <location>
        <begin position="25"/>
        <end position="128"/>
    </location>
</feature>
<dbReference type="InterPro" id="IPR011008">
    <property type="entry name" value="Dimeric_a/b-barrel"/>
</dbReference>
<accession>A0AAE3VR61</accession>
<keyword evidence="3" id="KW-0503">Monooxygenase</keyword>
<dbReference type="RefSeq" id="WP_306886048.1">
    <property type="nucleotide sequence ID" value="NZ_JAUSUL010000002.1"/>
</dbReference>
<dbReference type="AlphaFoldDB" id="A0AAE3VR61"/>
<keyword evidence="4" id="KW-1185">Reference proteome</keyword>
<sequence>MTPTNRLRSAIAATALTMASPAAADVTLINVFEVPAGQEQRAIAAWEEARDFLKTQPGYVTTTLHQAVTPDARFALINVATWTSAEAFAEATRRMREAGVFPAIEGLKINPALYRVVRGDESGTPEQD</sequence>
<gene>
    <name evidence="3" type="ORF">J2S73_002678</name>
</gene>
<evidence type="ECO:0000313" key="3">
    <source>
        <dbReference type="EMBL" id="MDQ0316221.1"/>
    </source>
</evidence>
<feature type="domain" description="ABM" evidence="2">
    <location>
        <begin position="26"/>
        <end position="92"/>
    </location>
</feature>
<dbReference type="Gene3D" id="3.30.70.100">
    <property type="match status" value="1"/>
</dbReference>
<dbReference type="Proteomes" id="UP001229244">
    <property type="component" value="Unassembled WGS sequence"/>
</dbReference>
<keyword evidence="3" id="KW-0560">Oxidoreductase</keyword>
<evidence type="ECO:0000313" key="4">
    <source>
        <dbReference type="Proteomes" id="UP001229244"/>
    </source>
</evidence>
<evidence type="ECO:0000256" key="1">
    <source>
        <dbReference type="SAM" id="SignalP"/>
    </source>
</evidence>